<dbReference type="OrthoDB" id="10252509at2759"/>
<protein>
    <recommendedName>
        <fullName evidence="5">26S proteasome regulatory subunit RPN1</fullName>
    </recommendedName>
</protein>
<feature type="compositionally biased region" description="Basic and acidic residues" evidence="6">
    <location>
        <begin position="27"/>
        <end position="38"/>
    </location>
</feature>
<dbReference type="SUPFAM" id="SSF48371">
    <property type="entry name" value="ARM repeat"/>
    <property type="match status" value="1"/>
</dbReference>
<evidence type="ECO:0000256" key="5">
    <source>
        <dbReference type="PIRNR" id="PIRNR015965"/>
    </source>
</evidence>
<gene>
    <name evidence="9" type="ORF">BB559_000008</name>
</gene>
<dbReference type="GO" id="GO:0005634">
    <property type="term" value="C:nucleus"/>
    <property type="evidence" value="ECO:0007669"/>
    <property type="project" value="TreeGrafter"/>
</dbReference>
<dbReference type="Pfam" id="PF01851">
    <property type="entry name" value="PC_rep"/>
    <property type="match status" value="1"/>
</dbReference>
<keyword evidence="10" id="KW-1185">Reference proteome</keyword>
<dbReference type="AlphaFoldDB" id="A0A2T9Z6L1"/>
<evidence type="ECO:0000259" key="8">
    <source>
        <dbReference type="Pfam" id="PF18051"/>
    </source>
</evidence>
<dbReference type="Gene3D" id="1.25.10.10">
    <property type="entry name" value="Leucine-rich Repeat Variant"/>
    <property type="match status" value="1"/>
</dbReference>
<dbReference type="Pfam" id="PF17781">
    <property type="entry name" value="RPN1_RPN2_N"/>
    <property type="match status" value="1"/>
</dbReference>
<feature type="domain" description="26S proteasome non-ATPase regulatory subunit RPN1 C-terminal" evidence="8">
    <location>
        <begin position="859"/>
        <end position="912"/>
    </location>
</feature>
<dbReference type="PIRSF" id="PIRSF015965">
    <property type="entry name" value="26S_Psome_Rpn1"/>
    <property type="match status" value="1"/>
</dbReference>
<dbReference type="GO" id="GO:0042176">
    <property type="term" value="P:regulation of protein catabolic process"/>
    <property type="evidence" value="ECO:0007669"/>
    <property type="project" value="InterPro"/>
</dbReference>
<keyword evidence="3 5" id="KW-0647">Proteasome</keyword>
<dbReference type="GO" id="GO:0043161">
    <property type="term" value="P:proteasome-mediated ubiquitin-dependent protein catabolic process"/>
    <property type="evidence" value="ECO:0007669"/>
    <property type="project" value="TreeGrafter"/>
</dbReference>
<dbReference type="FunFam" id="1.25.10.10:FF:000026">
    <property type="entry name" value="26S proteasome non-ATPase regulatory subunit 2"/>
    <property type="match status" value="1"/>
</dbReference>
<feature type="domain" description="RPN1 N-terminal" evidence="7">
    <location>
        <begin position="45"/>
        <end position="343"/>
    </location>
</feature>
<dbReference type="GO" id="GO:0008540">
    <property type="term" value="C:proteasome regulatory particle, base subcomplex"/>
    <property type="evidence" value="ECO:0007669"/>
    <property type="project" value="UniProtKB-UniRule"/>
</dbReference>
<comment type="caution">
    <text evidence="9">The sequence shown here is derived from an EMBL/GenBank/DDBJ whole genome shotgun (WGS) entry which is preliminary data.</text>
</comment>
<evidence type="ECO:0000256" key="6">
    <source>
        <dbReference type="SAM" id="MobiDB-lite"/>
    </source>
</evidence>
<dbReference type="EMBL" id="MBFT01000001">
    <property type="protein sequence ID" value="PVV00234.1"/>
    <property type="molecule type" value="Genomic_DNA"/>
</dbReference>
<reference evidence="9 10" key="1">
    <citation type="journal article" date="2018" name="MBio">
        <title>Comparative Genomics Reveals the Core Gene Toolbox for the Fungus-Insect Symbiosis.</title>
        <authorList>
            <person name="Wang Y."/>
            <person name="Stata M."/>
            <person name="Wang W."/>
            <person name="Stajich J.E."/>
            <person name="White M.M."/>
            <person name="Moncalvo J.M."/>
        </authorList>
    </citation>
    <scope>NUCLEOTIDE SEQUENCE [LARGE SCALE GENOMIC DNA]</scope>
    <source>
        <strain evidence="9 10">AUS-77-4</strain>
    </source>
</reference>
<dbReference type="InterPro" id="IPR002015">
    <property type="entry name" value="Proteasome/cyclosome_rpt"/>
</dbReference>
<comment type="similarity">
    <text evidence="1 5">Belongs to the proteasome subunit S2 family.</text>
</comment>
<name>A0A2T9Z6L1_9FUNG</name>
<dbReference type="GO" id="GO:0030234">
    <property type="term" value="F:enzyme regulator activity"/>
    <property type="evidence" value="ECO:0007669"/>
    <property type="project" value="UniProtKB-UniRule"/>
</dbReference>
<feature type="region of interest" description="Disordered" evidence="6">
    <location>
        <begin position="1"/>
        <end position="38"/>
    </location>
</feature>
<dbReference type="InterPro" id="IPR041433">
    <property type="entry name" value="RPN1_C"/>
</dbReference>
<proteinExistence type="inferred from homology"/>
<comment type="function">
    <text evidence="4 5">Acts as a regulatory subunit of the 26 proteasome which is involved in the ATP-dependent degradation of ubiquitinated proteins.</text>
</comment>
<dbReference type="Proteomes" id="UP000245699">
    <property type="component" value="Unassembled WGS sequence"/>
</dbReference>
<dbReference type="InterPro" id="IPR011989">
    <property type="entry name" value="ARM-like"/>
</dbReference>
<evidence type="ECO:0000256" key="1">
    <source>
        <dbReference type="ARBA" id="ARBA00005460"/>
    </source>
</evidence>
<dbReference type="PANTHER" id="PTHR10943">
    <property type="entry name" value="26S PROTEASOME NON-ATPASE REGULATORY SUBUNIT"/>
    <property type="match status" value="1"/>
</dbReference>
<dbReference type="Pfam" id="PF18051">
    <property type="entry name" value="RPN1_C"/>
    <property type="match status" value="1"/>
</dbReference>
<accession>A0A2T9Z6L1</accession>
<evidence type="ECO:0000259" key="7">
    <source>
        <dbReference type="Pfam" id="PF17781"/>
    </source>
</evidence>
<dbReference type="InterPro" id="IPR016643">
    <property type="entry name" value="26S_Psome_Rpn1"/>
</dbReference>
<dbReference type="GO" id="GO:0034515">
    <property type="term" value="C:proteasome storage granule"/>
    <property type="evidence" value="ECO:0007669"/>
    <property type="project" value="TreeGrafter"/>
</dbReference>
<feature type="region of interest" description="Disordered" evidence="6">
    <location>
        <begin position="613"/>
        <end position="642"/>
    </location>
</feature>
<organism evidence="9 10">
    <name type="scientific">Furculomyces boomerangus</name>
    <dbReference type="NCBI Taxonomy" id="61424"/>
    <lineage>
        <taxon>Eukaryota</taxon>
        <taxon>Fungi</taxon>
        <taxon>Fungi incertae sedis</taxon>
        <taxon>Zoopagomycota</taxon>
        <taxon>Kickxellomycotina</taxon>
        <taxon>Harpellomycetes</taxon>
        <taxon>Harpellales</taxon>
        <taxon>Harpellaceae</taxon>
        <taxon>Furculomyces</taxon>
    </lineage>
</organism>
<dbReference type="InterPro" id="IPR016024">
    <property type="entry name" value="ARM-type_fold"/>
</dbReference>
<evidence type="ECO:0000256" key="4">
    <source>
        <dbReference type="ARBA" id="ARBA00057191"/>
    </source>
</evidence>
<dbReference type="InterPro" id="IPR040892">
    <property type="entry name" value="RPN1_N"/>
</dbReference>
<evidence type="ECO:0000313" key="10">
    <source>
        <dbReference type="Proteomes" id="UP000245699"/>
    </source>
</evidence>
<evidence type="ECO:0000256" key="3">
    <source>
        <dbReference type="ARBA" id="ARBA00022942"/>
    </source>
</evidence>
<keyword evidence="2" id="KW-0677">Repeat</keyword>
<evidence type="ECO:0000313" key="9">
    <source>
        <dbReference type="EMBL" id="PVV00234.1"/>
    </source>
</evidence>
<dbReference type="PANTHER" id="PTHR10943:SF1">
    <property type="entry name" value="26S PROTEASOME NON-ATPASE REGULATORY SUBUNIT 2"/>
    <property type="match status" value="1"/>
</dbReference>
<dbReference type="STRING" id="61424.A0A2T9Z6L1"/>
<sequence length="914" mass="100399">MAQNTDKPVDDTKDVPLNNKTASQKLSKNEKDEVSEEDQKIIDELEMLVERLSEPDKKLYKPTLELLRSMIRSSSGTMTSVPKPLKYLKPHYNTLETIYSQWPIDEEKNMLADILSLLGMAYDTEGKRDCLKYCIEAGIKEENIVEWGHEYIRHLAMELGDLEDEGGNTMFDPKYTQQLCMSIVKYFFEHNAESDAIDLLQQTNSIERIFEVVDKNTYERACRYLVACSALIAPPLNKTFLEISRKIYSTFGSPAQCLEISLKLGRPDLIKEDFSKANTRLEKIQLAFMLSYQQVYIPELAEGDELILESMQNTKLSERFLEMAEQLSLMDPKVPEDIYKTNIEGSRFGGQAVDSAKHNLASTFVNAFVNAGFGTDKLMTAGDDGNAWVYKNRDTGMLSASASLGMIMLWDVEKGLGFIDKYLYASETYIKAGAVLGIGMMTAGVTDDTDTAKALLSEYLEDAHQSADLKLAAIQGMGLSYAGSNREDIADLLIPFICDTELSMELASMAALSAGLVCIGSCNGDVASSILQAIMERSESELDKPYAQFMAFGLALLYFGHGEESEATLETLKAMDSHPIGEQASVLVEICSYAGSGDVLKIQRLLEICGAHSTNPEDSEVPKNDDSDSNMDDGESTSPANKGLDQMYAVLGIAMIAMGEPVGSEMALRSFTHIMHYGDAAVKKAVPLAIGLLMASNPDVPILETLSKYSHDMDAEIAANAILAMGYVGAGTNNARLAQMLRQLASYYYKSPGCLFMVRIAQGLLHMAKGTMTLSPLRFDRSVLSPLSLASLLIPVIANCIPKQQLLLGSSHYLLYYLVRAMSPRHMITLVLTPESEEGDQKLVSAAVNVRVGQSVDSVGQAGKPKTITGFQTHTTPVLLANGERAELATEEYIPLASTLEGFVILTKNPEFES</sequence>
<evidence type="ECO:0000256" key="2">
    <source>
        <dbReference type="ARBA" id="ARBA00022737"/>
    </source>
</evidence>